<gene>
    <name evidence="10" type="ORF">TM35_000015040</name>
</gene>
<feature type="transmembrane region" description="Helical" evidence="8">
    <location>
        <begin position="489"/>
        <end position="508"/>
    </location>
</feature>
<dbReference type="PROSITE" id="PS50850">
    <property type="entry name" value="MFS"/>
    <property type="match status" value="1"/>
</dbReference>
<feature type="domain" description="Major facilitator superfamily (MFS) profile" evidence="9">
    <location>
        <begin position="48"/>
        <end position="553"/>
    </location>
</feature>
<feature type="transmembrane region" description="Helical" evidence="8">
    <location>
        <begin position="45"/>
        <end position="65"/>
    </location>
</feature>
<feature type="transmembrane region" description="Helical" evidence="8">
    <location>
        <begin position="275"/>
        <end position="297"/>
    </location>
</feature>
<dbReference type="InterPro" id="IPR005828">
    <property type="entry name" value="MFS_sugar_transport-like"/>
</dbReference>
<dbReference type="OrthoDB" id="249531at2759"/>
<feature type="transmembrane region" description="Helical" evidence="8">
    <location>
        <begin position="528"/>
        <end position="549"/>
    </location>
</feature>
<evidence type="ECO:0000313" key="10">
    <source>
        <dbReference type="EMBL" id="ORC93627.1"/>
    </source>
</evidence>
<dbReference type="InterPro" id="IPR036259">
    <property type="entry name" value="MFS_trans_sf"/>
</dbReference>
<feature type="transmembrane region" description="Helical" evidence="8">
    <location>
        <begin position="452"/>
        <end position="477"/>
    </location>
</feature>
<dbReference type="InterPro" id="IPR045262">
    <property type="entry name" value="STP/PLT_plant"/>
</dbReference>
<dbReference type="GO" id="GO:0016020">
    <property type="term" value="C:membrane"/>
    <property type="evidence" value="ECO:0007669"/>
    <property type="project" value="UniProtKB-SubCell"/>
</dbReference>
<accession>A0A1X0P9L7</accession>
<feature type="transmembrane region" description="Helical" evidence="8">
    <location>
        <begin position="240"/>
        <end position="263"/>
    </location>
</feature>
<keyword evidence="11" id="KW-1185">Reference proteome</keyword>
<dbReference type="InterPro" id="IPR005829">
    <property type="entry name" value="Sugar_transporter_CS"/>
</dbReference>
<dbReference type="PRINTS" id="PR00171">
    <property type="entry name" value="SUGRTRNSPORT"/>
</dbReference>
<sequence>MEQNMLKRRIVQAYDDEHREDTNFREKKKPEVTTSTSTSFFTWDIIQIVLVHCVAGLFFGYNIGLPGPYYTFVKMSFDCVSTTSEIACTSLNHDHCAWKENMCVFAEDKCSSLLIMDCDGEADRFPYKCMWDAKRKKCQRLPGYTSIQNGIFAGALIVGGCIGSMGASTILSYLGRRKTFLLCGILATFASILTHTSTYTDQYIMVIAGRVIAGIAAGILCVGSPMYVEEMVQRPYRQIVGVFFQIATTLGILLVATMAFALNPHDFSVNIHMQIRRQGLCAFSTFFSILVIVTGFFMKESPYWIEQVVCNRGLSEDADSLRNPLSASVVEVDAITLDNTNDPGSSRPSWSSMTLPLFTAFVMCIAQQMTGINAIMNYAPTITAVMGLAPLTGNFIVMAWNFVAVLISIPVSLKYQADYTYICAVFVTSLSCLLTGIPLLPALDLGDTLKRVLSSTGIAIFIGVFEIGMGSFFWVLSQGIFPLNFRDRGSSFTVLNQFLLNILINVGFPIAVEKISGGSSSDQDKGMGVVFIFFGCVGLLSGVYLSIFLRLREV</sequence>
<dbReference type="Gene3D" id="1.20.1250.20">
    <property type="entry name" value="MFS general substrate transporter like domains"/>
    <property type="match status" value="1"/>
</dbReference>
<feature type="transmembrane region" description="Helical" evidence="8">
    <location>
        <begin position="419"/>
        <end position="440"/>
    </location>
</feature>
<dbReference type="VEuPathDB" id="TriTrypDB:TM35_000015040"/>
<keyword evidence="6 8" id="KW-1133">Transmembrane helix</keyword>
<feature type="transmembrane region" description="Helical" evidence="8">
    <location>
        <begin position="151"/>
        <end position="173"/>
    </location>
</feature>
<feature type="transmembrane region" description="Helical" evidence="8">
    <location>
        <begin position="355"/>
        <end position="376"/>
    </location>
</feature>
<name>A0A1X0P9L7_9TRYP</name>
<feature type="transmembrane region" description="Helical" evidence="8">
    <location>
        <begin position="382"/>
        <end position="407"/>
    </location>
</feature>
<evidence type="ECO:0000256" key="6">
    <source>
        <dbReference type="ARBA" id="ARBA00022989"/>
    </source>
</evidence>
<comment type="caution">
    <text evidence="10">The sequence shown here is derived from an EMBL/GenBank/DDBJ whole genome shotgun (WGS) entry which is preliminary data.</text>
</comment>
<keyword evidence="4 10" id="KW-0762">Sugar transport</keyword>
<reference evidence="10 11" key="1">
    <citation type="submission" date="2017-03" db="EMBL/GenBank/DDBJ databases">
        <title>An alternative strategy for trypanosome survival in the mammalian bloodstream revealed through genome and transcriptome analysis of the ubiquitous bovine parasite Trypanosoma (Megatrypanum) theileri.</title>
        <authorList>
            <person name="Kelly S."/>
            <person name="Ivens A."/>
            <person name="Mott A."/>
            <person name="O'Neill E."/>
            <person name="Emms D."/>
            <person name="Macleod O."/>
            <person name="Voorheis P."/>
            <person name="Matthews J."/>
            <person name="Matthews K."/>
            <person name="Carrington M."/>
        </authorList>
    </citation>
    <scope>NUCLEOTIDE SEQUENCE [LARGE SCALE GENOMIC DNA]</scope>
    <source>
        <strain evidence="10">Edinburgh</strain>
    </source>
</reference>
<protein>
    <submittedName>
        <fullName evidence="10">Putative glucose transporter</fullName>
    </submittedName>
</protein>
<evidence type="ECO:0000256" key="1">
    <source>
        <dbReference type="ARBA" id="ARBA00004141"/>
    </source>
</evidence>
<evidence type="ECO:0000313" key="11">
    <source>
        <dbReference type="Proteomes" id="UP000192257"/>
    </source>
</evidence>
<proteinExistence type="inferred from homology"/>
<organism evidence="10 11">
    <name type="scientific">Trypanosoma theileri</name>
    <dbReference type="NCBI Taxonomy" id="67003"/>
    <lineage>
        <taxon>Eukaryota</taxon>
        <taxon>Discoba</taxon>
        <taxon>Euglenozoa</taxon>
        <taxon>Kinetoplastea</taxon>
        <taxon>Metakinetoplastina</taxon>
        <taxon>Trypanosomatida</taxon>
        <taxon>Trypanosomatidae</taxon>
        <taxon>Trypanosoma</taxon>
    </lineage>
</organism>
<dbReference type="SUPFAM" id="SSF103473">
    <property type="entry name" value="MFS general substrate transporter"/>
    <property type="match status" value="1"/>
</dbReference>
<feature type="transmembrane region" description="Helical" evidence="8">
    <location>
        <begin position="203"/>
        <end position="228"/>
    </location>
</feature>
<dbReference type="Proteomes" id="UP000192257">
    <property type="component" value="Unassembled WGS sequence"/>
</dbReference>
<dbReference type="PANTHER" id="PTHR23500">
    <property type="entry name" value="SOLUTE CARRIER FAMILY 2, FACILITATED GLUCOSE TRANSPORTER"/>
    <property type="match status" value="1"/>
</dbReference>
<dbReference type="EMBL" id="NBCO01000001">
    <property type="protein sequence ID" value="ORC93627.1"/>
    <property type="molecule type" value="Genomic_DNA"/>
</dbReference>
<comment type="similarity">
    <text evidence="2">Belongs to the major facilitator superfamily. Sugar transporter (TC 2.A.1.1) family.</text>
</comment>
<evidence type="ECO:0000256" key="7">
    <source>
        <dbReference type="ARBA" id="ARBA00023136"/>
    </source>
</evidence>
<dbReference type="AlphaFoldDB" id="A0A1X0P9L7"/>
<keyword evidence="7 8" id="KW-0472">Membrane</keyword>
<dbReference type="STRING" id="67003.A0A1X0P9L7"/>
<dbReference type="GeneID" id="39980965"/>
<dbReference type="InterPro" id="IPR020846">
    <property type="entry name" value="MFS_dom"/>
</dbReference>
<dbReference type="RefSeq" id="XP_028887693.1">
    <property type="nucleotide sequence ID" value="XM_029021185.1"/>
</dbReference>
<feature type="transmembrane region" description="Helical" evidence="8">
    <location>
        <begin position="180"/>
        <end position="197"/>
    </location>
</feature>
<dbReference type="GO" id="GO:0015144">
    <property type="term" value="F:carbohydrate transmembrane transporter activity"/>
    <property type="evidence" value="ECO:0007669"/>
    <property type="project" value="InterPro"/>
</dbReference>
<dbReference type="PROSITE" id="PS00217">
    <property type="entry name" value="SUGAR_TRANSPORT_2"/>
    <property type="match status" value="1"/>
</dbReference>
<evidence type="ECO:0000256" key="5">
    <source>
        <dbReference type="ARBA" id="ARBA00022692"/>
    </source>
</evidence>
<evidence type="ECO:0000256" key="3">
    <source>
        <dbReference type="ARBA" id="ARBA00022448"/>
    </source>
</evidence>
<keyword evidence="3" id="KW-0813">Transport</keyword>
<comment type="subcellular location">
    <subcellularLocation>
        <location evidence="1">Membrane</location>
        <topology evidence="1">Multi-pass membrane protein</topology>
    </subcellularLocation>
</comment>
<evidence type="ECO:0000256" key="4">
    <source>
        <dbReference type="ARBA" id="ARBA00022597"/>
    </source>
</evidence>
<dbReference type="Pfam" id="PF00083">
    <property type="entry name" value="Sugar_tr"/>
    <property type="match status" value="1"/>
</dbReference>
<evidence type="ECO:0000259" key="9">
    <source>
        <dbReference type="PROSITE" id="PS50850"/>
    </source>
</evidence>
<dbReference type="InterPro" id="IPR003663">
    <property type="entry name" value="Sugar/inositol_transpt"/>
</dbReference>
<keyword evidence="5 8" id="KW-0812">Transmembrane</keyword>
<evidence type="ECO:0000256" key="8">
    <source>
        <dbReference type="SAM" id="Phobius"/>
    </source>
</evidence>
<evidence type="ECO:0000256" key="2">
    <source>
        <dbReference type="ARBA" id="ARBA00010992"/>
    </source>
</evidence>
<dbReference type="PANTHER" id="PTHR23500:SF357">
    <property type="entry name" value="IP12678P"/>
    <property type="match status" value="1"/>
</dbReference>